<dbReference type="Gene3D" id="1.10.3720.10">
    <property type="entry name" value="MetI-like"/>
    <property type="match status" value="1"/>
</dbReference>
<evidence type="ECO:0000256" key="2">
    <source>
        <dbReference type="ARBA" id="ARBA00022448"/>
    </source>
</evidence>
<dbReference type="PROSITE" id="PS50928">
    <property type="entry name" value="ABC_TM1"/>
    <property type="match status" value="1"/>
</dbReference>
<keyword evidence="5 7" id="KW-1133">Transmembrane helix</keyword>
<protein>
    <submittedName>
        <fullName evidence="9">ABC transporter permease</fullName>
    </submittedName>
</protein>
<evidence type="ECO:0000313" key="9">
    <source>
        <dbReference type="EMBL" id="GAA1562050.1"/>
    </source>
</evidence>
<evidence type="ECO:0000256" key="6">
    <source>
        <dbReference type="ARBA" id="ARBA00023136"/>
    </source>
</evidence>
<dbReference type="RefSeq" id="WP_344232974.1">
    <property type="nucleotide sequence ID" value="NZ_BAAAPH010000005.1"/>
</dbReference>
<comment type="similarity">
    <text evidence="7">Belongs to the binding-protein-dependent transport system permease family.</text>
</comment>
<keyword evidence="4 7" id="KW-0812">Transmembrane</keyword>
<dbReference type="InterPro" id="IPR050366">
    <property type="entry name" value="BP-dependent_transpt_permease"/>
</dbReference>
<feature type="domain" description="ABC transmembrane type-1" evidence="8">
    <location>
        <begin position="77"/>
        <end position="266"/>
    </location>
</feature>
<comment type="subcellular location">
    <subcellularLocation>
        <location evidence="1 7">Cell membrane</location>
        <topology evidence="1 7">Multi-pass membrane protein</topology>
    </subcellularLocation>
</comment>
<dbReference type="CDD" id="cd06261">
    <property type="entry name" value="TM_PBP2"/>
    <property type="match status" value="1"/>
</dbReference>
<evidence type="ECO:0000313" key="10">
    <source>
        <dbReference type="Proteomes" id="UP001501705"/>
    </source>
</evidence>
<reference evidence="9 10" key="1">
    <citation type="journal article" date="2019" name="Int. J. Syst. Evol. Microbiol.">
        <title>The Global Catalogue of Microorganisms (GCM) 10K type strain sequencing project: providing services to taxonomists for standard genome sequencing and annotation.</title>
        <authorList>
            <consortium name="The Broad Institute Genomics Platform"/>
            <consortium name="The Broad Institute Genome Sequencing Center for Infectious Disease"/>
            <person name="Wu L."/>
            <person name="Ma J."/>
        </authorList>
    </citation>
    <scope>NUCLEOTIDE SEQUENCE [LARGE SCALE GENOMIC DNA]</scope>
    <source>
        <strain evidence="9 10">JCM 15572</strain>
    </source>
</reference>
<evidence type="ECO:0000259" key="8">
    <source>
        <dbReference type="PROSITE" id="PS50928"/>
    </source>
</evidence>
<dbReference type="Proteomes" id="UP001501705">
    <property type="component" value="Unassembled WGS sequence"/>
</dbReference>
<dbReference type="EMBL" id="BAAAPH010000005">
    <property type="protein sequence ID" value="GAA1562050.1"/>
    <property type="molecule type" value="Genomic_DNA"/>
</dbReference>
<evidence type="ECO:0000256" key="5">
    <source>
        <dbReference type="ARBA" id="ARBA00022989"/>
    </source>
</evidence>
<evidence type="ECO:0000256" key="3">
    <source>
        <dbReference type="ARBA" id="ARBA00022475"/>
    </source>
</evidence>
<keyword evidence="10" id="KW-1185">Reference proteome</keyword>
<evidence type="ECO:0000256" key="7">
    <source>
        <dbReference type="RuleBase" id="RU363032"/>
    </source>
</evidence>
<dbReference type="InterPro" id="IPR000515">
    <property type="entry name" value="MetI-like"/>
</dbReference>
<keyword evidence="6 7" id="KW-0472">Membrane</keyword>
<name>A0ABN2CTH1_9ACTN</name>
<proteinExistence type="inferred from homology"/>
<evidence type="ECO:0000256" key="4">
    <source>
        <dbReference type="ARBA" id="ARBA00022692"/>
    </source>
</evidence>
<dbReference type="PANTHER" id="PTHR43386">
    <property type="entry name" value="OLIGOPEPTIDE TRANSPORT SYSTEM PERMEASE PROTEIN APPC"/>
    <property type="match status" value="1"/>
</dbReference>
<feature type="transmembrane region" description="Helical" evidence="7">
    <location>
        <begin position="239"/>
        <end position="265"/>
    </location>
</feature>
<feature type="transmembrane region" description="Helical" evidence="7">
    <location>
        <begin position="81"/>
        <end position="104"/>
    </location>
</feature>
<dbReference type="PANTHER" id="PTHR43386:SF25">
    <property type="entry name" value="PEPTIDE ABC TRANSPORTER PERMEASE PROTEIN"/>
    <property type="match status" value="1"/>
</dbReference>
<gene>
    <name evidence="9" type="ORF">GCM10009804_18480</name>
</gene>
<keyword evidence="3" id="KW-1003">Cell membrane</keyword>
<dbReference type="SUPFAM" id="SSF161098">
    <property type="entry name" value="MetI-like"/>
    <property type="match status" value="1"/>
</dbReference>
<organism evidence="9 10">
    <name type="scientific">Kribbella hippodromi</name>
    <dbReference type="NCBI Taxonomy" id="434347"/>
    <lineage>
        <taxon>Bacteria</taxon>
        <taxon>Bacillati</taxon>
        <taxon>Actinomycetota</taxon>
        <taxon>Actinomycetes</taxon>
        <taxon>Propionibacteriales</taxon>
        <taxon>Kribbellaceae</taxon>
        <taxon>Kribbella</taxon>
    </lineage>
</organism>
<feature type="transmembrane region" description="Helical" evidence="7">
    <location>
        <begin position="190"/>
        <end position="219"/>
    </location>
</feature>
<dbReference type="Pfam" id="PF00528">
    <property type="entry name" value="BPD_transp_1"/>
    <property type="match status" value="1"/>
</dbReference>
<feature type="transmembrane region" description="Helical" evidence="7">
    <location>
        <begin position="116"/>
        <end position="136"/>
    </location>
</feature>
<accession>A0ABN2CTH1</accession>
<sequence length="284" mass="29491">MSNDRRSARHNLTPSLVAGAALLVLFLGAGLVSFVWTPHDPGEINVANRLAPMGSSGHLLGTDDLGRDVLSMIMAGARTSLLVGGVSTIAAIIPGVLFGLLIAGSRSTLQSLFSRITDVGVALPGLLLALVLATAIGPGNTTSIVAIMTWFIPVSTRVTIGPARQVLALDFVEAAFAYGRSKRFVLFRHVLPNIGPLILAQTSVMFASAILIEAALSYLGVGAQPPTVSWGSMLNEAQSFLGVSDSLIVVPGVAIAITVLGFNFLSDGLRALLDPQLQTKEVAA</sequence>
<evidence type="ECO:0000256" key="1">
    <source>
        <dbReference type="ARBA" id="ARBA00004651"/>
    </source>
</evidence>
<dbReference type="InterPro" id="IPR035906">
    <property type="entry name" value="MetI-like_sf"/>
</dbReference>
<feature type="transmembrane region" description="Helical" evidence="7">
    <location>
        <begin position="12"/>
        <end position="36"/>
    </location>
</feature>
<comment type="caution">
    <text evidence="9">The sequence shown here is derived from an EMBL/GenBank/DDBJ whole genome shotgun (WGS) entry which is preliminary data.</text>
</comment>
<keyword evidence="2 7" id="KW-0813">Transport</keyword>